<dbReference type="SMART" id="SM00297">
    <property type="entry name" value="BROMO"/>
    <property type="match status" value="1"/>
</dbReference>
<accession>A0A085MMC8</accession>
<feature type="region of interest" description="Disordered" evidence="3">
    <location>
        <begin position="228"/>
        <end position="273"/>
    </location>
</feature>
<dbReference type="Pfam" id="PF00439">
    <property type="entry name" value="Bromodomain"/>
    <property type="match status" value="1"/>
</dbReference>
<dbReference type="GO" id="GO:0035267">
    <property type="term" value="C:NuA4 histone acetyltransferase complex"/>
    <property type="evidence" value="ECO:0007669"/>
    <property type="project" value="TreeGrafter"/>
</dbReference>
<name>A0A085MMC8_9BILA</name>
<dbReference type="EMBL" id="KL363184">
    <property type="protein sequence ID" value="KFD58374.1"/>
    <property type="molecule type" value="Genomic_DNA"/>
</dbReference>
<dbReference type="PROSITE" id="PS50014">
    <property type="entry name" value="BROMODOMAIN_2"/>
    <property type="match status" value="1"/>
</dbReference>
<evidence type="ECO:0000313" key="5">
    <source>
        <dbReference type="EMBL" id="KFD58374.1"/>
    </source>
</evidence>
<proteinExistence type="predicted"/>
<dbReference type="InterPro" id="IPR036427">
    <property type="entry name" value="Bromodomain-like_sf"/>
</dbReference>
<gene>
    <name evidence="5" type="ORF">M513_00600</name>
</gene>
<dbReference type="PANTHER" id="PTHR15398:SF4">
    <property type="entry name" value="BROMODOMAIN-CONTAINING PROTEIN 8 ISOFORM X1"/>
    <property type="match status" value="1"/>
</dbReference>
<dbReference type="Gene3D" id="1.20.920.10">
    <property type="entry name" value="Bromodomain-like"/>
    <property type="match status" value="1"/>
</dbReference>
<dbReference type="Proteomes" id="UP000030764">
    <property type="component" value="Unassembled WGS sequence"/>
</dbReference>
<dbReference type="AlphaFoldDB" id="A0A085MMC8"/>
<keyword evidence="6" id="KW-1185">Reference proteome</keyword>
<organism evidence="5 6">
    <name type="scientific">Trichuris suis</name>
    <name type="common">pig whipworm</name>
    <dbReference type="NCBI Taxonomy" id="68888"/>
    <lineage>
        <taxon>Eukaryota</taxon>
        <taxon>Metazoa</taxon>
        <taxon>Ecdysozoa</taxon>
        <taxon>Nematoda</taxon>
        <taxon>Enoplea</taxon>
        <taxon>Dorylaimia</taxon>
        <taxon>Trichinellida</taxon>
        <taxon>Trichuridae</taxon>
        <taxon>Trichuris</taxon>
    </lineage>
</organism>
<protein>
    <recommendedName>
        <fullName evidence="4">Bromo domain-containing protein</fullName>
    </recommendedName>
</protein>
<feature type="domain" description="Bromo" evidence="4">
    <location>
        <begin position="290"/>
        <end position="358"/>
    </location>
</feature>
<dbReference type="SUPFAM" id="SSF47370">
    <property type="entry name" value="Bromodomain"/>
    <property type="match status" value="1"/>
</dbReference>
<sequence length="382" mass="43831">MADRLVLNPEDFVDTPFPRDYWRPFDNFVLASLVLCCEPPFYEATDWEKICETLLERTNTEFKPGYLNALSCELQYGVLEGYIIRLHMNANKPFGTRTEIGQLIRDIFYMKFLKQEGPKLQRVLATYGVWQDVLRAIEEKRLPAAVGIAYGKEAMEKIREAMAYKCPCEPIVIGPWWRDIEVDDDLVKPVSEEVMLKLMAEENNEDAVGSESGVESVAEELATLSTVSQRAGNNVAAEREERSSRRTAKSGTVGKPKSHTRRRSSSRERTASVDRAKMSKNLLLLLDIAYEHKDYSIFLRPVTGIPAYDRIVRRPVCLMDIRRDIRNGKISSIPALRKRLVLMFNNAFFFNSVSDPLYERMILMCVDVMKAFDERVAIMQSE</sequence>
<evidence type="ECO:0000313" key="6">
    <source>
        <dbReference type="Proteomes" id="UP000030764"/>
    </source>
</evidence>
<dbReference type="InterPro" id="IPR001487">
    <property type="entry name" value="Bromodomain"/>
</dbReference>
<evidence type="ECO:0000256" key="1">
    <source>
        <dbReference type="ARBA" id="ARBA00023117"/>
    </source>
</evidence>
<evidence type="ECO:0000259" key="4">
    <source>
        <dbReference type="PROSITE" id="PS50014"/>
    </source>
</evidence>
<evidence type="ECO:0000256" key="2">
    <source>
        <dbReference type="PROSITE-ProRule" id="PRU00035"/>
    </source>
</evidence>
<keyword evidence="1 2" id="KW-0103">Bromodomain</keyword>
<reference evidence="5 6" key="1">
    <citation type="journal article" date="2014" name="Nat. Genet.">
        <title>Genome and transcriptome of the porcine whipworm Trichuris suis.</title>
        <authorList>
            <person name="Jex A.R."/>
            <person name="Nejsum P."/>
            <person name="Schwarz E.M."/>
            <person name="Hu L."/>
            <person name="Young N.D."/>
            <person name="Hall R.S."/>
            <person name="Korhonen P.K."/>
            <person name="Liao S."/>
            <person name="Thamsborg S."/>
            <person name="Xia J."/>
            <person name="Xu P."/>
            <person name="Wang S."/>
            <person name="Scheerlinck J.P."/>
            <person name="Hofmann A."/>
            <person name="Sternberg P.W."/>
            <person name="Wang J."/>
            <person name="Gasser R.B."/>
        </authorList>
    </citation>
    <scope>NUCLEOTIDE SEQUENCE [LARGE SCALE GENOMIC DNA]</scope>
    <source>
        <strain evidence="5">DCEP-RM93M</strain>
    </source>
</reference>
<evidence type="ECO:0000256" key="3">
    <source>
        <dbReference type="SAM" id="MobiDB-lite"/>
    </source>
</evidence>
<dbReference type="PANTHER" id="PTHR15398">
    <property type="entry name" value="BROMODOMAIN-CONTAINING PROTEIN 8"/>
    <property type="match status" value="1"/>
</dbReference>